<dbReference type="AlphaFoldDB" id="A0A154P4C7"/>
<proteinExistence type="predicted"/>
<name>A0A154P4C7_DUFNO</name>
<sequence>MFHGRMRRRHSPLLQLDFCSTTFFNRLGATPRTGYHIANTTRGQLVLSFESNWTTQIVHERNRIEGAAQTPSLDSLRIEHHPRGNDRSTPDYQTIDSPMSLRRSG</sequence>
<evidence type="ECO:0000256" key="1">
    <source>
        <dbReference type="SAM" id="MobiDB-lite"/>
    </source>
</evidence>
<accession>A0A154P4C7</accession>
<reference evidence="2 3" key="1">
    <citation type="submission" date="2015-07" db="EMBL/GenBank/DDBJ databases">
        <title>The genome of Dufourea novaeangliae.</title>
        <authorList>
            <person name="Pan H."/>
            <person name="Kapheim K."/>
        </authorList>
    </citation>
    <scope>NUCLEOTIDE SEQUENCE [LARGE SCALE GENOMIC DNA]</scope>
    <source>
        <strain evidence="2">0120121106</strain>
        <tissue evidence="2">Whole body</tissue>
    </source>
</reference>
<gene>
    <name evidence="2" type="ORF">WN55_10621</name>
</gene>
<keyword evidence="3" id="KW-1185">Reference proteome</keyword>
<protein>
    <submittedName>
        <fullName evidence="2">Uncharacterized protein</fullName>
    </submittedName>
</protein>
<dbReference type="Proteomes" id="UP000076502">
    <property type="component" value="Unassembled WGS sequence"/>
</dbReference>
<evidence type="ECO:0000313" key="3">
    <source>
        <dbReference type="Proteomes" id="UP000076502"/>
    </source>
</evidence>
<feature type="region of interest" description="Disordered" evidence="1">
    <location>
        <begin position="62"/>
        <end position="105"/>
    </location>
</feature>
<organism evidence="2 3">
    <name type="scientific">Dufourea novaeangliae</name>
    <name type="common">Sweat bee</name>
    <dbReference type="NCBI Taxonomy" id="178035"/>
    <lineage>
        <taxon>Eukaryota</taxon>
        <taxon>Metazoa</taxon>
        <taxon>Ecdysozoa</taxon>
        <taxon>Arthropoda</taxon>
        <taxon>Hexapoda</taxon>
        <taxon>Insecta</taxon>
        <taxon>Pterygota</taxon>
        <taxon>Neoptera</taxon>
        <taxon>Endopterygota</taxon>
        <taxon>Hymenoptera</taxon>
        <taxon>Apocrita</taxon>
        <taxon>Aculeata</taxon>
        <taxon>Apoidea</taxon>
        <taxon>Anthophila</taxon>
        <taxon>Halictidae</taxon>
        <taxon>Rophitinae</taxon>
        <taxon>Dufourea</taxon>
    </lineage>
</organism>
<dbReference type="EMBL" id="KQ434809">
    <property type="protein sequence ID" value="KZC06707.1"/>
    <property type="molecule type" value="Genomic_DNA"/>
</dbReference>
<feature type="compositionally biased region" description="Basic and acidic residues" evidence="1">
    <location>
        <begin position="76"/>
        <end position="89"/>
    </location>
</feature>
<evidence type="ECO:0000313" key="2">
    <source>
        <dbReference type="EMBL" id="KZC06707.1"/>
    </source>
</evidence>